<protein>
    <recommendedName>
        <fullName evidence="10">Disease resistance R13L4/SHOC-2-like LRR domain-containing protein</fullName>
    </recommendedName>
</protein>
<keyword evidence="4" id="KW-0732">Signal</keyword>
<keyword evidence="3" id="KW-0812">Transmembrane</keyword>
<organism evidence="11 12">
    <name type="scientific">Bacteroides graminisolvens</name>
    <dbReference type="NCBI Taxonomy" id="477666"/>
    <lineage>
        <taxon>Bacteria</taxon>
        <taxon>Pseudomonadati</taxon>
        <taxon>Bacteroidota</taxon>
        <taxon>Bacteroidia</taxon>
        <taxon>Bacteroidales</taxon>
        <taxon>Bacteroidaceae</taxon>
        <taxon>Bacteroides</taxon>
    </lineage>
</organism>
<gene>
    <name evidence="11" type="ORF">DHW31_01565</name>
</gene>
<feature type="domain" description="Disease resistance R13L4/SHOC-2-like LRR" evidence="10">
    <location>
        <begin position="120"/>
        <end position="270"/>
    </location>
</feature>
<comment type="caution">
    <text evidence="11">The sequence shown here is derived from an EMBL/GenBank/DDBJ whole genome shotgun (WGS) entry which is preliminary data.</text>
</comment>
<keyword evidence="8" id="KW-0675">Receptor</keyword>
<dbReference type="GO" id="GO:0016020">
    <property type="term" value="C:membrane"/>
    <property type="evidence" value="ECO:0007669"/>
    <property type="project" value="UniProtKB-SubCell"/>
</dbReference>
<evidence type="ECO:0000256" key="6">
    <source>
        <dbReference type="ARBA" id="ARBA00022989"/>
    </source>
</evidence>
<evidence type="ECO:0000256" key="7">
    <source>
        <dbReference type="ARBA" id="ARBA00023136"/>
    </source>
</evidence>
<dbReference type="SUPFAM" id="SSF52058">
    <property type="entry name" value="L domain-like"/>
    <property type="match status" value="1"/>
</dbReference>
<dbReference type="Pfam" id="PF23598">
    <property type="entry name" value="LRR_14"/>
    <property type="match status" value="1"/>
</dbReference>
<keyword evidence="7" id="KW-0472">Membrane</keyword>
<sequence length="312" mass="35912">MFCQCIKTKFINKNTRMKNFKKASSVYSFLALFSFVLLLSSCSDNNNDPQLPALPRLNVNDSIAMVKVNKAINGAYIWWDDTDKNTWKKYVQFELDKKENEYRIIKVEYEDFIAGNFPIEITQLTKLRTLNLSYGNLGGFIPKEIGNLTELENLIIENNFVSGELPESIGKLSKLKLLLIRYTGIFGNLPATWGNLENLQKLDLSHNYLTGPIPKEWKGLKNLETIVLSDNQLNGAFPIEIMTHLMQFVCNNNNITELPFEIWKDDFEVEPPYITGNRLHGIVPDWVKATNKWKYSNIYVGKQQDGYGYTLN</sequence>
<dbReference type="PANTHER" id="PTHR27000:SF679">
    <property type="entry name" value="OS01G0170300 PROTEIN"/>
    <property type="match status" value="1"/>
</dbReference>
<evidence type="ECO:0000256" key="1">
    <source>
        <dbReference type="ARBA" id="ARBA00004167"/>
    </source>
</evidence>
<evidence type="ECO:0000256" key="2">
    <source>
        <dbReference type="ARBA" id="ARBA00022614"/>
    </source>
</evidence>
<evidence type="ECO:0000256" key="8">
    <source>
        <dbReference type="ARBA" id="ARBA00023170"/>
    </source>
</evidence>
<dbReference type="Gene3D" id="3.80.10.10">
    <property type="entry name" value="Ribonuclease Inhibitor"/>
    <property type="match status" value="1"/>
</dbReference>
<keyword evidence="6" id="KW-1133">Transmembrane helix</keyword>
<evidence type="ECO:0000259" key="10">
    <source>
        <dbReference type="Pfam" id="PF23598"/>
    </source>
</evidence>
<keyword evidence="2" id="KW-0433">Leucine-rich repeat</keyword>
<evidence type="ECO:0000313" key="11">
    <source>
        <dbReference type="EMBL" id="HCK23468.1"/>
    </source>
</evidence>
<name>A0A3D2SCY7_9BACE</name>
<evidence type="ECO:0000256" key="5">
    <source>
        <dbReference type="ARBA" id="ARBA00022737"/>
    </source>
</evidence>
<comment type="subcellular location">
    <subcellularLocation>
        <location evidence="1">Membrane</location>
        <topology evidence="1">Single-pass membrane protein</topology>
    </subcellularLocation>
</comment>
<dbReference type="InterPro" id="IPR032675">
    <property type="entry name" value="LRR_dom_sf"/>
</dbReference>
<accession>A0A3D2SCY7</accession>
<dbReference type="PANTHER" id="PTHR27000">
    <property type="entry name" value="LEUCINE-RICH REPEAT RECEPTOR-LIKE PROTEIN KINASE FAMILY PROTEIN-RELATED"/>
    <property type="match status" value="1"/>
</dbReference>
<keyword evidence="5" id="KW-0677">Repeat</keyword>
<dbReference type="EMBL" id="DPVG01000057">
    <property type="protein sequence ID" value="HCK23468.1"/>
    <property type="molecule type" value="Genomic_DNA"/>
</dbReference>
<dbReference type="AlphaFoldDB" id="A0A3D2SCY7"/>
<evidence type="ECO:0000256" key="9">
    <source>
        <dbReference type="ARBA" id="ARBA00023180"/>
    </source>
</evidence>
<evidence type="ECO:0000313" key="12">
    <source>
        <dbReference type="Proteomes" id="UP000263098"/>
    </source>
</evidence>
<evidence type="ECO:0000256" key="4">
    <source>
        <dbReference type="ARBA" id="ARBA00022729"/>
    </source>
</evidence>
<dbReference type="Proteomes" id="UP000263098">
    <property type="component" value="Unassembled WGS sequence"/>
</dbReference>
<dbReference type="InterPro" id="IPR055414">
    <property type="entry name" value="LRR_R13L4/SHOC2-like"/>
</dbReference>
<reference evidence="11 12" key="1">
    <citation type="journal article" date="2018" name="Nat. Biotechnol.">
        <title>A standardized bacterial taxonomy based on genome phylogeny substantially revises the tree of life.</title>
        <authorList>
            <person name="Parks D.H."/>
            <person name="Chuvochina M."/>
            <person name="Waite D.W."/>
            <person name="Rinke C."/>
            <person name="Skarshewski A."/>
            <person name="Chaumeil P.A."/>
            <person name="Hugenholtz P."/>
        </authorList>
    </citation>
    <scope>NUCLEOTIDE SEQUENCE [LARGE SCALE GENOMIC DNA]</scope>
    <source>
        <strain evidence="11">UBA9667</strain>
    </source>
</reference>
<proteinExistence type="predicted"/>
<evidence type="ECO:0000256" key="3">
    <source>
        <dbReference type="ARBA" id="ARBA00022692"/>
    </source>
</evidence>
<keyword evidence="9" id="KW-0325">Glycoprotein</keyword>